<dbReference type="Proteomes" id="UP000054560">
    <property type="component" value="Unassembled WGS sequence"/>
</dbReference>
<evidence type="ECO:0000256" key="2">
    <source>
        <dbReference type="ARBA" id="ARBA00022679"/>
    </source>
</evidence>
<feature type="region of interest" description="Disordered" evidence="5">
    <location>
        <begin position="363"/>
        <end position="386"/>
    </location>
</feature>
<protein>
    <submittedName>
        <fullName evidence="6">Uncharacterized protein</fullName>
    </submittedName>
</protein>
<keyword evidence="7" id="KW-1185">Reference proteome</keyword>
<evidence type="ECO:0000256" key="1">
    <source>
        <dbReference type="ARBA" id="ARBA00007631"/>
    </source>
</evidence>
<dbReference type="STRING" id="667725.A0A0L0GBA7"/>
<feature type="compositionally biased region" description="Polar residues" evidence="5">
    <location>
        <begin position="481"/>
        <end position="497"/>
    </location>
</feature>
<evidence type="ECO:0000256" key="3">
    <source>
        <dbReference type="ARBA" id="ARBA00047933"/>
    </source>
</evidence>
<dbReference type="InterPro" id="IPR002110">
    <property type="entry name" value="Ankyrin_rpt"/>
</dbReference>
<reference evidence="6 7" key="1">
    <citation type="submission" date="2011-02" db="EMBL/GenBank/DDBJ databases">
        <title>The Genome Sequence of Sphaeroforma arctica JP610.</title>
        <authorList>
            <consortium name="The Broad Institute Genome Sequencing Platform"/>
            <person name="Russ C."/>
            <person name="Cuomo C."/>
            <person name="Young S.K."/>
            <person name="Zeng Q."/>
            <person name="Gargeya S."/>
            <person name="Alvarado L."/>
            <person name="Berlin A."/>
            <person name="Chapman S.B."/>
            <person name="Chen Z."/>
            <person name="Freedman E."/>
            <person name="Gellesch M."/>
            <person name="Goldberg J."/>
            <person name="Griggs A."/>
            <person name="Gujja S."/>
            <person name="Heilman E."/>
            <person name="Heiman D."/>
            <person name="Howarth C."/>
            <person name="Mehta T."/>
            <person name="Neiman D."/>
            <person name="Pearson M."/>
            <person name="Roberts A."/>
            <person name="Saif S."/>
            <person name="Shea T."/>
            <person name="Shenoy N."/>
            <person name="Sisk P."/>
            <person name="Stolte C."/>
            <person name="Sykes S."/>
            <person name="White J."/>
            <person name="Yandava C."/>
            <person name="Burger G."/>
            <person name="Gray M.W."/>
            <person name="Holland P.W.H."/>
            <person name="King N."/>
            <person name="Lang F.B.F."/>
            <person name="Roger A.J."/>
            <person name="Ruiz-Trillo I."/>
            <person name="Haas B."/>
            <person name="Nusbaum C."/>
            <person name="Birren B."/>
        </authorList>
    </citation>
    <scope>NUCLEOTIDE SEQUENCE [LARGE SCALE GENOMIC DNA]</scope>
    <source>
        <strain evidence="6 7">JP610</strain>
    </source>
</reference>
<dbReference type="PROSITE" id="PS50297">
    <property type="entry name" value="ANK_REP_REGION"/>
    <property type="match status" value="1"/>
</dbReference>
<dbReference type="GeneID" id="25902068"/>
<evidence type="ECO:0000313" key="7">
    <source>
        <dbReference type="Proteomes" id="UP000054560"/>
    </source>
</evidence>
<dbReference type="InterPro" id="IPR036770">
    <property type="entry name" value="Ankyrin_rpt-contain_sf"/>
</dbReference>
<dbReference type="SMART" id="SM01153">
    <property type="entry name" value="DUF1693"/>
    <property type="match status" value="1"/>
</dbReference>
<keyword evidence="2" id="KW-0808">Transferase</keyword>
<dbReference type="GO" id="GO:0003723">
    <property type="term" value="F:RNA binding"/>
    <property type="evidence" value="ECO:0007669"/>
    <property type="project" value="TreeGrafter"/>
</dbReference>
<dbReference type="SMART" id="SM00248">
    <property type="entry name" value="ANK"/>
    <property type="match status" value="3"/>
</dbReference>
<dbReference type="SUPFAM" id="SSF48403">
    <property type="entry name" value="Ankyrin repeat"/>
    <property type="match status" value="1"/>
</dbReference>
<dbReference type="GO" id="GO:1990817">
    <property type="term" value="F:poly(A) RNA polymerase activity"/>
    <property type="evidence" value="ECO:0007669"/>
    <property type="project" value="UniProtKB-EC"/>
</dbReference>
<dbReference type="GO" id="GO:0048255">
    <property type="term" value="P:mRNA stabilization"/>
    <property type="evidence" value="ECO:0007669"/>
    <property type="project" value="TreeGrafter"/>
</dbReference>
<dbReference type="OrthoDB" id="10065073at2759"/>
<dbReference type="RefSeq" id="XP_014160204.1">
    <property type="nucleotide sequence ID" value="XM_014304729.1"/>
</dbReference>
<dbReference type="eggNOG" id="KOG3852">
    <property type="taxonomic scope" value="Eukaryota"/>
</dbReference>
<dbReference type="PROSITE" id="PS50088">
    <property type="entry name" value="ANK_REPEAT"/>
    <property type="match status" value="2"/>
</dbReference>
<dbReference type="AlphaFoldDB" id="A0A0L0GBA7"/>
<evidence type="ECO:0000313" key="6">
    <source>
        <dbReference type="EMBL" id="KNC86302.1"/>
    </source>
</evidence>
<dbReference type="EMBL" id="KQ241659">
    <property type="protein sequence ID" value="KNC86302.1"/>
    <property type="molecule type" value="Genomic_DNA"/>
</dbReference>
<dbReference type="InterPro" id="IPR012937">
    <property type="entry name" value="TET5"/>
</dbReference>
<feature type="region of interest" description="Disordered" evidence="5">
    <location>
        <begin position="471"/>
        <end position="567"/>
    </location>
</feature>
<evidence type="ECO:0000256" key="4">
    <source>
        <dbReference type="PROSITE-ProRule" id="PRU00023"/>
    </source>
</evidence>
<sequence length="833" mass="91183">MVKGAQILPPHSNRLGNVLAEEYRICGSFDLPPIVLRPDVFSLAIWESLERVGIAVEDVRILGSVAALIVADADRQHSIRCNDIDIVFNVDFEYHSAIVKFDHVLNCVMECLREHFPEEKREEGQNLPVGAFSSAYVNKMVKVPNHKSNSSKSDRNSGNEDCWSLISLRNESGLNIELKFVQNLRRHCEFSMDSVQIVLTKEVLQASAKWEVMSGWPENVPVNAVSVWGNYEEAVEHINQRIISINLPEQLRGGGLLKYCRLLSEGYSHPAEMTEKSIRKLQRSMCTRYFIDFPTLALQHNYIVGYIHSHFPDPRLGLKYLQHLQDAVVSYTKQNPKERASTIEVLDVLMQHTSEYIDHIDSMESSLSDSSSSSAGSESPMAPSSEENLLEAIVDGDECSTLKKLTRSASQPAAEGEVVVTKATTILGLSKVAKNVQVVHGARSFAKIVATNPVRPSSASAPVPVTQSDAHSAVFTPPRSPTVSGSNTKNCSGQTISEKSKKSKKTIAQGQIAATEFATTRRDSDGMESSTSASTTRMSTDSTASYDTMSSMSEKDSDSSTTVLLYPSPPDTPEMVATPMITLEAASPLDAHRASDRCELECSTAQDVDSSEQDNHVEHDFSETADVFEYSIEAKEEVFASCRESMVATDNLVTLRGLLNKGIVNVNDRGYLGNDKSEGQTLLMVASKYGRYKCMKELVDKFGADINMVGGVGSYTALHYAAFHGHVNAVVTLLERGAKTDMITSQGETPAQAALAGGKKEIARMLQSYANNGGRGPVDSTCMDGWQQCGRKSKGRRKAGVTATNNGGGNNSSAKYNNHAKGHNNVRNRRMRK</sequence>
<comment type="catalytic activity">
    <reaction evidence="3">
        <text>RNA(n) + ATP = RNA(n)-3'-adenine ribonucleotide + diphosphate</text>
        <dbReference type="Rhea" id="RHEA:11332"/>
        <dbReference type="Rhea" id="RHEA-COMP:14527"/>
        <dbReference type="Rhea" id="RHEA-COMP:17347"/>
        <dbReference type="ChEBI" id="CHEBI:30616"/>
        <dbReference type="ChEBI" id="CHEBI:33019"/>
        <dbReference type="ChEBI" id="CHEBI:140395"/>
        <dbReference type="ChEBI" id="CHEBI:173115"/>
        <dbReference type="EC" id="2.7.7.19"/>
    </reaction>
    <physiologicalReaction direction="left-to-right" evidence="3">
        <dbReference type="Rhea" id="RHEA:11333"/>
    </physiologicalReaction>
</comment>
<feature type="region of interest" description="Disordered" evidence="5">
    <location>
        <begin position="789"/>
        <end position="833"/>
    </location>
</feature>
<dbReference type="eggNOG" id="KOG4177">
    <property type="taxonomic scope" value="Eukaryota"/>
</dbReference>
<dbReference type="PANTHER" id="PTHR12974:SF36">
    <property type="entry name" value="POLYNUCLEOTIDE ADENYLYLTRANSFERASE"/>
    <property type="match status" value="1"/>
</dbReference>
<organism evidence="6 7">
    <name type="scientific">Sphaeroforma arctica JP610</name>
    <dbReference type="NCBI Taxonomy" id="667725"/>
    <lineage>
        <taxon>Eukaryota</taxon>
        <taxon>Ichthyosporea</taxon>
        <taxon>Ichthyophonida</taxon>
        <taxon>Sphaeroforma</taxon>
    </lineage>
</organism>
<dbReference type="Gene3D" id="1.25.40.20">
    <property type="entry name" value="Ankyrin repeat-containing domain"/>
    <property type="match status" value="1"/>
</dbReference>
<dbReference type="PANTHER" id="PTHR12974">
    <property type="entry name" value="PRION-LIKE- Q/N-RICH -DOMAIN-BEARING PROTEIN PROTEIN 44"/>
    <property type="match status" value="1"/>
</dbReference>
<name>A0A0L0GBA7_9EUKA</name>
<feature type="repeat" description="ANK" evidence="4">
    <location>
        <begin position="713"/>
        <end position="745"/>
    </location>
</feature>
<keyword evidence="4" id="KW-0040">ANK repeat</keyword>
<feature type="repeat" description="ANK" evidence="4">
    <location>
        <begin position="678"/>
        <end position="711"/>
    </location>
</feature>
<feature type="compositionally biased region" description="Low complexity" evidence="5">
    <location>
        <begin position="529"/>
        <end position="552"/>
    </location>
</feature>
<dbReference type="Pfam" id="PF07984">
    <property type="entry name" value="NTP_transf_7"/>
    <property type="match status" value="1"/>
</dbReference>
<evidence type="ECO:0000256" key="5">
    <source>
        <dbReference type="SAM" id="MobiDB-lite"/>
    </source>
</evidence>
<accession>A0A0L0GBA7</accession>
<feature type="compositionally biased region" description="Basic residues" evidence="5">
    <location>
        <begin position="818"/>
        <end position="833"/>
    </location>
</feature>
<comment type="similarity">
    <text evidence="1">Belongs to the TENT family.</text>
</comment>
<proteinExistence type="inferred from homology"/>
<dbReference type="Pfam" id="PF13637">
    <property type="entry name" value="Ank_4"/>
    <property type="match status" value="1"/>
</dbReference>
<gene>
    <name evidence="6" type="ORF">SARC_01564</name>
</gene>